<keyword evidence="3" id="KW-1185">Reference proteome</keyword>
<evidence type="ECO:0000313" key="2">
    <source>
        <dbReference type="EMBL" id="QHI99765.1"/>
    </source>
</evidence>
<gene>
    <name evidence="2" type="ORF">GT347_18340</name>
</gene>
<evidence type="ECO:0000256" key="1">
    <source>
        <dbReference type="SAM" id="MobiDB-lite"/>
    </source>
</evidence>
<accession>A0A857JAJ6</accession>
<protein>
    <submittedName>
        <fullName evidence="2">Uncharacterized protein</fullName>
    </submittedName>
</protein>
<evidence type="ECO:0000313" key="3">
    <source>
        <dbReference type="Proteomes" id="UP000464787"/>
    </source>
</evidence>
<dbReference type="Proteomes" id="UP000464787">
    <property type="component" value="Chromosome"/>
</dbReference>
<dbReference type="RefSeq" id="WP_160553576.1">
    <property type="nucleotide sequence ID" value="NZ_CP047650.1"/>
</dbReference>
<proteinExistence type="predicted"/>
<sequence length="406" mass="45607">MAYFPSVTSLPVHWPDGNDIANEPDGIDDSLMVVSFPETEAGADHDRFRPVSPRQRSHRLQPTPQDIADALHASDEEPASREAALRLVMQQLRARGLRLRGGHVDAWLALVRPELHADRWPGLAQLRDELLDACRRRPALLRDSTVFRGLIATRMRGASPALRRFVAAYESAVIHYLAQQVKGDIADRPLLSRLMGTNLHDSQQKLQAGVALHAQAIQDCVQAMAGYGFPTAMVELDMLLQARQLRLNLRQMLQLPQLIPALDYAAGWFFPRDQAPRRFLGTRMVDKSLALFRGEAAAGTQAGVRGGFAYELLCRYPGGCTIGECELLLAQYATGLHAAERRAHMRNFRRRFLQSLDGQRLRIHPDIVCEPIRQLILENRPPRAPPTGHRRGLAASRRRRKPRPLM</sequence>
<dbReference type="AlphaFoldDB" id="A0A857JAJ6"/>
<feature type="compositionally biased region" description="Basic residues" evidence="1">
    <location>
        <begin position="388"/>
        <end position="406"/>
    </location>
</feature>
<feature type="region of interest" description="Disordered" evidence="1">
    <location>
        <begin position="379"/>
        <end position="406"/>
    </location>
</feature>
<dbReference type="EMBL" id="CP047650">
    <property type="protein sequence ID" value="QHI99765.1"/>
    <property type="molecule type" value="Genomic_DNA"/>
</dbReference>
<organism evidence="2 3">
    <name type="scientific">Xylophilus rhododendri</name>
    <dbReference type="NCBI Taxonomy" id="2697032"/>
    <lineage>
        <taxon>Bacteria</taxon>
        <taxon>Pseudomonadati</taxon>
        <taxon>Pseudomonadota</taxon>
        <taxon>Betaproteobacteria</taxon>
        <taxon>Burkholderiales</taxon>
        <taxon>Xylophilus</taxon>
    </lineage>
</organism>
<name>A0A857JAJ6_9BURK</name>
<dbReference type="KEGG" id="xyk:GT347_18340"/>
<feature type="region of interest" description="Disordered" evidence="1">
    <location>
        <begin position="42"/>
        <end position="63"/>
    </location>
</feature>
<reference evidence="2 3" key="1">
    <citation type="submission" date="2020-01" db="EMBL/GenBank/DDBJ databases">
        <title>Genome sequencing of strain KACC 21265.</title>
        <authorList>
            <person name="Heo J."/>
            <person name="Kim S.-J."/>
            <person name="Kim J.-S."/>
            <person name="Hong S.-B."/>
            <person name="Kwon S.-W."/>
        </authorList>
    </citation>
    <scope>NUCLEOTIDE SEQUENCE [LARGE SCALE GENOMIC DNA]</scope>
    <source>
        <strain evidence="2 3">KACC 21265</strain>
    </source>
</reference>